<sequence>MPFGQPPVPELPASLDISGKTAIVTGGNAGLGLAIARTLLQRGLAHLILAVRTPAKGEDAKRQLLADPSVAKRPTPPTIQVMPLDLSSHASVLAFANRVDREVPQLHIAVLNAGINAFDFELAPETKNEMSYQVNFLSNALLAVLLLPVLQRTSAAGPTHLTLVGSRMALRNTFAKHPVSASQPVAAHFNDRASFDWTTRYGDSKYLVLAFWHALAAHVDSTRVVVNAVCPGQLKTGLADGAPSWLTFLIIKPMLALRARSAEEGARCIVYGAAAAGKESHGKQLGDMNVEPLVPYAETPAGRALEERIWKETMEIAEGLSAGATQKAGLA</sequence>
<comment type="similarity">
    <text evidence="1">Belongs to the short-chain dehydrogenases/reductases (SDR) family.</text>
</comment>
<evidence type="ECO:0000256" key="1">
    <source>
        <dbReference type="ARBA" id="ARBA00006484"/>
    </source>
</evidence>
<accession>A0A550BVY1</accession>
<keyword evidence="2" id="KW-0521">NADP</keyword>
<dbReference type="PRINTS" id="PR00081">
    <property type="entry name" value="GDHRDH"/>
</dbReference>
<evidence type="ECO:0000313" key="5">
    <source>
        <dbReference type="Proteomes" id="UP000320762"/>
    </source>
</evidence>
<organism evidence="4 5">
    <name type="scientific">Schizophyllum amplum</name>
    <dbReference type="NCBI Taxonomy" id="97359"/>
    <lineage>
        <taxon>Eukaryota</taxon>
        <taxon>Fungi</taxon>
        <taxon>Dikarya</taxon>
        <taxon>Basidiomycota</taxon>
        <taxon>Agaricomycotina</taxon>
        <taxon>Agaricomycetes</taxon>
        <taxon>Agaricomycetidae</taxon>
        <taxon>Agaricales</taxon>
        <taxon>Schizophyllaceae</taxon>
        <taxon>Schizophyllum</taxon>
    </lineage>
</organism>
<dbReference type="EMBL" id="VDMD01000061">
    <property type="protein sequence ID" value="TRM56691.1"/>
    <property type="molecule type" value="Genomic_DNA"/>
</dbReference>
<dbReference type="STRING" id="97359.A0A550BVY1"/>
<dbReference type="PANTHER" id="PTHR24320:SF252">
    <property type="entry name" value="DEHYDROGENASE_REDUCTASE FAMILY PROTEIN, PUTATIVE (AFU_ORTHOLOGUE AFUA_3G08550)-RELATED"/>
    <property type="match status" value="1"/>
</dbReference>
<evidence type="ECO:0000313" key="4">
    <source>
        <dbReference type="EMBL" id="TRM56691.1"/>
    </source>
</evidence>
<dbReference type="PANTHER" id="PTHR24320">
    <property type="entry name" value="RETINOL DEHYDROGENASE"/>
    <property type="match status" value="1"/>
</dbReference>
<evidence type="ECO:0000256" key="2">
    <source>
        <dbReference type="ARBA" id="ARBA00022857"/>
    </source>
</evidence>
<gene>
    <name evidence="4" type="ORF">BD626DRAFT_518001</name>
</gene>
<protein>
    <recommendedName>
        <fullName evidence="6">NAD(P)-binding protein</fullName>
    </recommendedName>
</protein>
<evidence type="ECO:0008006" key="6">
    <source>
        <dbReference type="Google" id="ProtNLM"/>
    </source>
</evidence>
<keyword evidence="3" id="KW-0560">Oxidoreductase</keyword>
<dbReference type="Proteomes" id="UP000320762">
    <property type="component" value="Unassembled WGS sequence"/>
</dbReference>
<dbReference type="AlphaFoldDB" id="A0A550BVY1"/>
<name>A0A550BVY1_9AGAR</name>
<keyword evidence="5" id="KW-1185">Reference proteome</keyword>
<dbReference type="OrthoDB" id="542013at2759"/>
<dbReference type="SUPFAM" id="SSF51735">
    <property type="entry name" value="NAD(P)-binding Rossmann-fold domains"/>
    <property type="match status" value="1"/>
</dbReference>
<evidence type="ECO:0000256" key="3">
    <source>
        <dbReference type="ARBA" id="ARBA00023002"/>
    </source>
</evidence>
<dbReference type="InterPro" id="IPR036291">
    <property type="entry name" value="NAD(P)-bd_dom_sf"/>
</dbReference>
<dbReference type="GO" id="GO:0016491">
    <property type="term" value="F:oxidoreductase activity"/>
    <property type="evidence" value="ECO:0007669"/>
    <property type="project" value="UniProtKB-KW"/>
</dbReference>
<dbReference type="InterPro" id="IPR002347">
    <property type="entry name" value="SDR_fam"/>
</dbReference>
<dbReference type="Pfam" id="PF00106">
    <property type="entry name" value="adh_short"/>
    <property type="match status" value="1"/>
</dbReference>
<dbReference type="Gene3D" id="3.40.50.720">
    <property type="entry name" value="NAD(P)-binding Rossmann-like Domain"/>
    <property type="match status" value="1"/>
</dbReference>
<comment type="caution">
    <text evidence="4">The sequence shown here is derived from an EMBL/GenBank/DDBJ whole genome shotgun (WGS) entry which is preliminary data.</text>
</comment>
<proteinExistence type="inferred from homology"/>
<reference evidence="4 5" key="1">
    <citation type="journal article" date="2019" name="New Phytol.">
        <title>Comparative genomics reveals unique wood-decay strategies and fruiting body development in the Schizophyllaceae.</title>
        <authorList>
            <person name="Almasi E."/>
            <person name="Sahu N."/>
            <person name="Krizsan K."/>
            <person name="Balint B."/>
            <person name="Kovacs G.M."/>
            <person name="Kiss B."/>
            <person name="Cseklye J."/>
            <person name="Drula E."/>
            <person name="Henrissat B."/>
            <person name="Nagy I."/>
            <person name="Chovatia M."/>
            <person name="Adam C."/>
            <person name="LaButti K."/>
            <person name="Lipzen A."/>
            <person name="Riley R."/>
            <person name="Grigoriev I.V."/>
            <person name="Nagy L.G."/>
        </authorList>
    </citation>
    <scope>NUCLEOTIDE SEQUENCE [LARGE SCALE GENOMIC DNA]</scope>
    <source>
        <strain evidence="4 5">NL-1724</strain>
    </source>
</reference>